<proteinExistence type="predicted"/>
<dbReference type="Proteomes" id="UP000824469">
    <property type="component" value="Unassembled WGS sequence"/>
</dbReference>
<keyword evidence="2" id="KW-1185">Reference proteome</keyword>
<comment type="caution">
    <text evidence="1">The sequence shown here is derived from an EMBL/GenBank/DDBJ whole genome shotgun (WGS) entry which is preliminary data.</text>
</comment>
<reference evidence="1 2" key="1">
    <citation type="journal article" date="2021" name="Nat. Plants">
        <title>The Taxus genome provides insights into paclitaxel biosynthesis.</title>
        <authorList>
            <person name="Xiong X."/>
            <person name="Gou J."/>
            <person name="Liao Q."/>
            <person name="Li Y."/>
            <person name="Zhou Q."/>
            <person name="Bi G."/>
            <person name="Li C."/>
            <person name="Du R."/>
            <person name="Wang X."/>
            <person name="Sun T."/>
            <person name="Guo L."/>
            <person name="Liang H."/>
            <person name="Lu P."/>
            <person name="Wu Y."/>
            <person name="Zhang Z."/>
            <person name="Ro D.K."/>
            <person name="Shang Y."/>
            <person name="Huang S."/>
            <person name="Yan J."/>
        </authorList>
    </citation>
    <scope>NUCLEOTIDE SEQUENCE [LARGE SCALE GENOMIC DNA]</scope>
    <source>
        <strain evidence="1">Ta-2019</strain>
    </source>
</reference>
<name>A0AA38G7F8_TAXCH</name>
<protein>
    <submittedName>
        <fullName evidence="1">Uncharacterized protein</fullName>
    </submittedName>
</protein>
<accession>A0AA38G7F8</accession>
<feature type="non-terminal residue" evidence="1">
    <location>
        <position position="237"/>
    </location>
</feature>
<dbReference type="AlphaFoldDB" id="A0AA38G7F8"/>
<dbReference type="EMBL" id="JAHRHJ020000004">
    <property type="protein sequence ID" value="KAH9317611.1"/>
    <property type="molecule type" value="Genomic_DNA"/>
</dbReference>
<feature type="non-terminal residue" evidence="1">
    <location>
        <position position="1"/>
    </location>
</feature>
<organism evidence="1 2">
    <name type="scientific">Taxus chinensis</name>
    <name type="common">Chinese yew</name>
    <name type="synonym">Taxus wallichiana var. chinensis</name>
    <dbReference type="NCBI Taxonomy" id="29808"/>
    <lineage>
        <taxon>Eukaryota</taxon>
        <taxon>Viridiplantae</taxon>
        <taxon>Streptophyta</taxon>
        <taxon>Embryophyta</taxon>
        <taxon>Tracheophyta</taxon>
        <taxon>Spermatophyta</taxon>
        <taxon>Pinopsida</taxon>
        <taxon>Pinidae</taxon>
        <taxon>Conifers II</taxon>
        <taxon>Cupressales</taxon>
        <taxon>Taxaceae</taxon>
        <taxon>Taxus</taxon>
    </lineage>
</organism>
<sequence>ENIQVLEATHDQVFIPQHYLNSTSECLLVAPPDACQFNIPSNNEEDKQLEAFFQPEIESVEDMSCTKVECSCFEISALMLEEVDVHHNKMDKIPLSPMTEEFQCIEMKIIVDHPLVFLSSLKDDQVPIPEEEEINEITSSPIIFMDEMRKHDPFYSPSKQIENGEPCLESFIHNYDNPTSAHPSECKQKEEDDVVDQSLLSLIAFQFPGKHEDKSQMKLVPKSHDLLESGANFTKTI</sequence>
<evidence type="ECO:0000313" key="2">
    <source>
        <dbReference type="Proteomes" id="UP000824469"/>
    </source>
</evidence>
<evidence type="ECO:0000313" key="1">
    <source>
        <dbReference type="EMBL" id="KAH9317611.1"/>
    </source>
</evidence>
<gene>
    <name evidence="1" type="ORF">KI387_019380</name>
</gene>